<sequence length="219" mass="25775">MRGEAKWRKKHTKNWRILRLRKKFLSGKLRVGDHIAESSIANELNISRTPVRRAIARLEAEQLVEIKVNRGATVIESSMSLNHFISLLEMVEMLTIQTITKMENKRLPFYDAPFREKLTQLVEYSNKRQDEKYVKALFDYLFEFVRLMQNSYANRWIQVIESDFDLKAQKEIKVLPLLLANETNHELGEILTALTESNYEAAKTKVKDIINKFIVQTFR</sequence>
<keyword evidence="3" id="KW-0804">Transcription</keyword>
<keyword evidence="2" id="KW-0238">DNA-binding</keyword>
<proteinExistence type="predicted"/>
<dbReference type="SMART" id="SM00345">
    <property type="entry name" value="HTH_GNTR"/>
    <property type="match status" value="1"/>
</dbReference>
<dbReference type="InterPro" id="IPR036388">
    <property type="entry name" value="WH-like_DNA-bd_sf"/>
</dbReference>
<dbReference type="CDD" id="cd07377">
    <property type="entry name" value="WHTH_GntR"/>
    <property type="match status" value="1"/>
</dbReference>
<evidence type="ECO:0000256" key="1">
    <source>
        <dbReference type="ARBA" id="ARBA00023015"/>
    </source>
</evidence>
<dbReference type="PANTHER" id="PTHR43537:SF45">
    <property type="entry name" value="GNTR FAMILY REGULATORY PROTEIN"/>
    <property type="match status" value="1"/>
</dbReference>
<evidence type="ECO:0000313" key="5">
    <source>
        <dbReference type="EMBL" id="EUJ28215.1"/>
    </source>
</evidence>
<dbReference type="PROSITE" id="PS50949">
    <property type="entry name" value="HTH_GNTR"/>
    <property type="match status" value="1"/>
</dbReference>
<evidence type="ECO:0000256" key="2">
    <source>
        <dbReference type="ARBA" id="ARBA00023125"/>
    </source>
</evidence>
<protein>
    <submittedName>
        <fullName evidence="5">GntR family transcriptional regulator</fullName>
    </submittedName>
</protein>
<dbReference type="SUPFAM" id="SSF46785">
    <property type="entry name" value="Winged helix' DNA-binding domain"/>
    <property type="match status" value="1"/>
</dbReference>
<dbReference type="InterPro" id="IPR036390">
    <property type="entry name" value="WH_DNA-bd_sf"/>
</dbReference>
<feature type="domain" description="HTH gntR-type" evidence="4">
    <location>
        <begin position="10"/>
        <end position="77"/>
    </location>
</feature>
<evidence type="ECO:0000313" key="6">
    <source>
        <dbReference type="Proteomes" id="UP000019249"/>
    </source>
</evidence>
<accession>A0ABN0RCZ1</accession>
<keyword evidence="1" id="KW-0805">Transcription regulation</keyword>
<evidence type="ECO:0000259" key="4">
    <source>
        <dbReference type="PROSITE" id="PS50949"/>
    </source>
</evidence>
<dbReference type="Gene3D" id="1.10.10.10">
    <property type="entry name" value="Winged helix-like DNA-binding domain superfamily/Winged helix DNA-binding domain"/>
    <property type="match status" value="1"/>
</dbReference>
<dbReference type="Pfam" id="PF00392">
    <property type="entry name" value="GntR"/>
    <property type="match status" value="1"/>
</dbReference>
<organism evidence="5 6">
    <name type="scientific">Listeria floridensis FSL S10-1187</name>
    <dbReference type="NCBI Taxonomy" id="1265817"/>
    <lineage>
        <taxon>Bacteria</taxon>
        <taxon>Bacillati</taxon>
        <taxon>Bacillota</taxon>
        <taxon>Bacilli</taxon>
        <taxon>Bacillales</taxon>
        <taxon>Listeriaceae</taxon>
        <taxon>Listeria</taxon>
    </lineage>
</organism>
<dbReference type="InterPro" id="IPR000524">
    <property type="entry name" value="Tscrpt_reg_HTH_GntR"/>
</dbReference>
<dbReference type="Proteomes" id="UP000019249">
    <property type="component" value="Unassembled WGS sequence"/>
</dbReference>
<dbReference type="PANTHER" id="PTHR43537">
    <property type="entry name" value="TRANSCRIPTIONAL REGULATOR, GNTR FAMILY"/>
    <property type="match status" value="1"/>
</dbReference>
<keyword evidence="6" id="KW-1185">Reference proteome</keyword>
<comment type="caution">
    <text evidence="5">The sequence shown here is derived from an EMBL/GenBank/DDBJ whole genome shotgun (WGS) entry which is preliminary data.</text>
</comment>
<dbReference type="EMBL" id="AODF01000029">
    <property type="protein sequence ID" value="EUJ28215.1"/>
    <property type="molecule type" value="Genomic_DNA"/>
</dbReference>
<reference evidence="5 6" key="1">
    <citation type="journal article" date="2014" name="Int. J. Syst. Evol. Microbiol.">
        <title>Listeria floridensis sp. nov., Listeria aquatica sp. nov., Listeria cornellensis sp. nov., Listeria riparia sp. nov. and Listeria grandensis sp. nov., from agricultural and natural environments.</title>
        <authorList>
            <person name="den Bakker H.C."/>
            <person name="Warchocki S."/>
            <person name="Wright E.M."/>
            <person name="Allred A.F."/>
            <person name="Ahlstrom C."/>
            <person name="Manuel C.S."/>
            <person name="Stasiewicz M.J."/>
            <person name="Burrell A."/>
            <person name="Roof S."/>
            <person name="Strawn L."/>
            <person name="Fortes E.D."/>
            <person name="Nightingale K.K."/>
            <person name="Kephart D."/>
            <person name="Wiedmann M."/>
        </authorList>
    </citation>
    <scope>NUCLEOTIDE SEQUENCE [LARGE SCALE GENOMIC DNA]</scope>
    <source>
        <strain evidence="5 6">FSL S10-1187</strain>
    </source>
</reference>
<gene>
    <name evidence="5" type="ORF">MFLO_12491</name>
</gene>
<name>A0ABN0RCZ1_9LIST</name>
<evidence type="ECO:0000256" key="3">
    <source>
        <dbReference type="ARBA" id="ARBA00023163"/>
    </source>
</evidence>